<keyword evidence="9" id="KW-1185">Reference proteome</keyword>
<feature type="domain" description="OVATE" evidence="7">
    <location>
        <begin position="132"/>
        <end position="191"/>
    </location>
</feature>
<keyword evidence="5 6" id="KW-0539">Nucleus</keyword>
<evidence type="ECO:0000259" key="7">
    <source>
        <dbReference type="PROSITE" id="PS51754"/>
    </source>
</evidence>
<dbReference type="AlphaFoldDB" id="A0A8X8BYW4"/>
<dbReference type="Proteomes" id="UP000886885">
    <property type="component" value="Unassembled WGS sequence"/>
</dbReference>
<evidence type="ECO:0000313" key="8">
    <source>
        <dbReference type="EMBL" id="KAG6736579.1"/>
    </source>
</evidence>
<dbReference type="PANTHER" id="PTHR33057">
    <property type="entry name" value="TRANSCRIPTION REPRESSOR OFP7-RELATED"/>
    <property type="match status" value="1"/>
</dbReference>
<evidence type="ECO:0000256" key="6">
    <source>
        <dbReference type="RuleBase" id="RU367028"/>
    </source>
</evidence>
<dbReference type="PANTHER" id="PTHR33057:SF206">
    <property type="entry name" value="TRANSCRIPTION REPRESSOR"/>
    <property type="match status" value="1"/>
</dbReference>
<protein>
    <recommendedName>
        <fullName evidence="6">Transcription repressor</fullName>
    </recommendedName>
    <alternativeName>
        <fullName evidence="6">Ovate family protein</fullName>
    </alternativeName>
</protein>
<dbReference type="InterPro" id="IPR006458">
    <property type="entry name" value="Ovate_C"/>
</dbReference>
<dbReference type="GO" id="GO:0045892">
    <property type="term" value="P:negative regulation of DNA-templated transcription"/>
    <property type="evidence" value="ECO:0007669"/>
    <property type="project" value="UniProtKB-UniRule"/>
</dbReference>
<evidence type="ECO:0000256" key="5">
    <source>
        <dbReference type="ARBA" id="ARBA00023242"/>
    </source>
</evidence>
<accession>A0A8X8BYW4</accession>
<comment type="subcellular location">
    <subcellularLocation>
        <location evidence="1 6">Nucleus</location>
    </subcellularLocation>
</comment>
<dbReference type="OrthoDB" id="689823at2759"/>
<keyword evidence="2 6" id="KW-0678">Repressor</keyword>
<evidence type="ECO:0000256" key="1">
    <source>
        <dbReference type="ARBA" id="ARBA00004123"/>
    </source>
</evidence>
<name>A0A8X8BYW4_POPTO</name>
<keyword evidence="4 6" id="KW-0804">Transcription</keyword>
<dbReference type="PROSITE" id="PS51754">
    <property type="entry name" value="OVATE"/>
    <property type="match status" value="1"/>
</dbReference>
<evidence type="ECO:0000256" key="2">
    <source>
        <dbReference type="ARBA" id="ARBA00022491"/>
    </source>
</evidence>
<comment type="function">
    <text evidence="6">Transcriptional repressor that regulates multiple aspects of plant growth and development.</text>
</comment>
<dbReference type="GO" id="GO:0005634">
    <property type="term" value="C:nucleus"/>
    <property type="evidence" value="ECO:0007669"/>
    <property type="project" value="UniProtKB-SubCell"/>
</dbReference>
<evidence type="ECO:0000256" key="3">
    <source>
        <dbReference type="ARBA" id="ARBA00023015"/>
    </source>
</evidence>
<dbReference type="NCBIfam" id="TIGR01568">
    <property type="entry name" value="A_thal_3678"/>
    <property type="match status" value="1"/>
</dbReference>
<gene>
    <name evidence="8" type="ORF">POTOM_060554</name>
</gene>
<dbReference type="Pfam" id="PF04844">
    <property type="entry name" value="Ovate"/>
    <property type="match status" value="1"/>
</dbReference>
<evidence type="ECO:0000256" key="4">
    <source>
        <dbReference type="ARBA" id="ARBA00023163"/>
    </source>
</evidence>
<sequence length="460" mass="49976">MKLPFLSKNNANTDPSSRALWPWPAYCQQPRTLSFSFRTSDGMLKTITPGFLDATNNDVVDSTTPESWFTNSCESASFSTASDDQSGAGESVETVIKGLRSERLFFKPGETNSILEEAKAGGEFPFKESVVLSMESQDPYLDFKESMEEMVEAHGLADWEGLEELLSCYLKVNGKSNHGYIIGAFVDLLLGLAMASSSSSSSSSSSTFPAQNFGVFLTILSLASAASSSLWLDDSYDVWHALLQAFGSGLSARQVQLHLTLQELTLADKITSQILKEEKLIADELAAAGIMCVCMSYRGSKLLMKYFSRALKPLSILVSIPQSVVPSHEGRHHSIVLCPYTMPEKAKPPSPVISSVARSFTEAKYSAVDNVSTEVIWLRSLLKQTGQDVSLATEVWCGAIAAALNAHSKCNGKSSLTSDAPSQNVSIYKGKEYRRTSHLGISVSSAFRSSVFQPFSIFSS</sequence>
<comment type="caution">
    <text evidence="8">The sequence shown here is derived from an EMBL/GenBank/DDBJ whole genome shotgun (WGS) entry which is preliminary data.</text>
</comment>
<evidence type="ECO:0000313" key="9">
    <source>
        <dbReference type="Proteomes" id="UP000886885"/>
    </source>
</evidence>
<dbReference type="EMBL" id="JAAWWB010000773">
    <property type="protein sequence ID" value="KAG6736579.1"/>
    <property type="molecule type" value="Genomic_DNA"/>
</dbReference>
<keyword evidence="3 6" id="KW-0805">Transcription regulation</keyword>
<dbReference type="InterPro" id="IPR038933">
    <property type="entry name" value="Ovate"/>
</dbReference>
<reference evidence="8" key="1">
    <citation type="journal article" date="2020" name="bioRxiv">
        <title>Hybrid origin of Populus tomentosa Carr. identified through genome sequencing and phylogenomic analysis.</title>
        <authorList>
            <person name="An X."/>
            <person name="Gao K."/>
            <person name="Chen Z."/>
            <person name="Li J."/>
            <person name="Yang X."/>
            <person name="Yang X."/>
            <person name="Zhou J."/>
            <person name="Guo T."/>
            <person name="Zhao T."/>
            <person name="Huang S."/>
            <person name="Miao D."/>
            <person name="Khan W.U."/>
            <person name="Rao P."/>
            <person name="Ye M."/>
            <person name="Lei B."/>
            <person name="Liao W."/>
            <person name="Wang J."/>
            <person name="Ji L."/>
            <person name="Li Y."/>
            <person name="Guo B."/>
            <person name="Mustafa N.S."/>
            <person name="Li S."/>
            <person name="Yun Q."/>
            <person name="Keller S.R."/>
            <person name="Mao J."/>
            <person name="Zhang R."/>
            <person name="Strauss S.H."/>
        </authorList>
    </citation>
    <scope>NUCLEOTIDE SEQUENCE</scope>
    <source>
        <strain evidence="8">GM15</strain>
        <tissue evidence="8">Leaf</tissue>
    </source>
</reference>
<organism evidence="8 9">
    <name type="scientific">Populus tomentosa</name>
    <name type="common">Chinese white poplar</name>
    <dbReference type="NCBI Taxonomy" id="118781"/>
    <lineage>
        <taxon>Eukaryota</taxon>
        <taxon>Viridiplantae</taxon>
        <taxon>Streptophyta</taxon>
        <taxon>Embryophyta</taxon>
        <taxon>Tracheophyta</taxon>
        <taxon>Spermatophyta</taxon>
        <taxon>Magnoliopsida</taxon>
        <taxon>eudicotyledons</taxon>
        <taxon>Gunneridae</taxon>
        <taxon>Pentapetalae</taxon>
        <taxon>rosids</taxon>
        <taxon>fabids</taxon>
        <taxon>Malpighiales</taxon>
        <taxon>Salicaceae</taxon>
        <taxon>Saliceae</taxon>
        <taxon>Populus</taxon>
    </lineage>
</organism>
<proteinExistence type="predicted"/>